<name>A0A4Q7ELA0_9GAMM</name>
<sequence>MWSGVIRVMAVFLVMVTALLLDSHARADALLAGEQAAISLKAYNDATNQLSLAEIRQITTQMTETEQIVKLQRGVATWVRVDIPPNVQHEQVIYTQPIEGVLKFYLERAGKLIQYTLVAPAKELVSPAQAVLPHVKVPGSKYSAQLYIQAQGSHPQWLSISAASESEFVQRFSSRVFLLGVEAGSIYFLALFLLMMAVTQFRPGLLALAAYVLLVAFVSGAQSGINTLLYPAVVSGALATYSSQFFLLSLACALCFFHYFVAQKRLNEQHKHYVWRLLWALLLVVCVSAPLHASYQLLFQVMAGLVITAYVAYVLWMQPRQYQYEARLLALVFVPALILLVILMLGQLGVFASSHYYVLNHALLTGHILLLGYYVYWHERQKKLLLLRYANHDKETGLPNRHMLQKALDGLQSTHQHHTLIMFRPKVLTVIRLNMGWDYAAMQLKSLLKKVQFQLDTYGRVTIAAEPNSKTQIYRLDDALFAIVLRGKLELSQVEQYACLLASIFEEGVNFKGELLVDQLEIGVASNPIHAQTTEALMQRALQAISARPLGTQKWHLFDQNDSLSLERRIKVASSLKYAISQNQFTLYFQPQVKLQQGEVFGAEVLLRWHHPELGMIPPDEFIPIAETSGMIPEITDWVVEQALSAQAELCRLYPQHVLSLNVSGKDIGRKELAVQLITLISQLSLAPSQLMLEITESATLANEADLNEIIDGFKRLGVKMAIDDFGTGYSSLAYLSQLGVDEIKIDKSFVMNIASSATNQTICKATCDMAHSLGSMVVAEGVESVHCYQMLQAFGCDIGQGFYISRPLPFTQYQDWLAEFIALDDITQHLASESSL</sequence>
<feature type="transmembrane region" description="Helical" evidence="1">
    <location>
        <begin position="328"/>
        <end position="350"/>
    </location>
</feature>
<dbReference type="PROSITE" id="PS50883">
    <property type="entry name" value="EAL"/>
    <property type="match status" value="1"/>
</dbReference>
<dbReference type="GO" id="GO:0071111">
    <property type="term" value="F:cyclic-guanylate-specific phosphodiesterase activity"/>
    <property type="evidence" value="ECO:0007669"/>
    <property type="project" value="InterPro"/>
</dbReference>
<dbReference type="PANTHER" id="PTHR33121:SF19">
    <property type="entry name" value="CYCLIC DI-GMP PHOSPHODIESTERASE PA2567"/>
    <property type="match status" value="1"/>
</dbReference>
<dbReference type="InterPro" id="IPR050706">
    <property type="entry name" value="Cyclic-di-GMP_PDE-like"/>
</dbReference>
<feature type="transmembrane region" description="Helical" evidence="1">
    <location>
        <begin position="356"/>
        <end position="376"/>
    </location>
</feature>
<proteinExistence type="predicted"/>
<accession>A0A4Q7ELA0</accession>
<dbReference type="SUPFAM" id="SSF55073">
    <property type="entry name" value="Nucleotide cyclase"/>
    <property type="match status" value="1"/>
</dbReference>
<protein>
    <submittedName>
        <fullName evidence="3">Diguanylate cyclase</fullName>
    </submittedName>
</protein>
<dbReference type="PANTHER" id="PTHR33121">
    <property type="entry name" value="CYCLIC DI-GMP PHOSPHODIESTERASE PDEF"/>
    <property type="match status" value="1"/>
</dbReference>
<evidence type="ECO:0000313" key="4">
    <source>
        <dbReference type="Proteomes" id="UP000292345"/>
    </source>
</evidence>
<dbReference type="InterPro" id="IPR043128">
    <property type="entry name" value="Rev_trsase/Diguanyl_cyclase"/>
</dbReference>
<feature type="transmembrane region" description="Helical" evidence="1">
    <location>
        <begin position="245"/>
        <end position="261"/>
    </location>
</feature>
<feature type="transmembrane region" description="Helical" evidence="1">
    <location>
        <begin position="297"/>
        <end position="316"/>
    </location>
</feature>
<evidence type="ECO:0000259" key="2">
    <source>
        <dbReference type="PROSITE" id="PS50883"/>
    </source>
</evidence>
<dbReference type="Proteomes" id="UP000292345">
    <property type="component" value="Unassembled WGS sequence"/>
</dbReference>
<dbReference type="CDD" id="cd01948">
    <property type="entry name" value="EAL"/>
    <property type="match status" value="1"/>
</dbReference>
<feature type="transmembrane region" description="Helical" evidence="1">
    <location>
        <begin position="205"/>
        <end position="225"/>
    </location>
</feature>
<dbReference type="RefSeq" id="WP_130244390.1">
    <property type="nucleotide sequence ID" value="NZ_PPUZ01000012.1"/>
</dbReference>
<dbReference type="InterPro" id="IPR001633">
    <property type="entry name" value="EAL_dom"/>
</dbReference>
<dbReference type="InterPro" id="IPR035919">
    <property type="entry name" value="EAL_sf"/>
</dbReference>
<dbReference type="AlphaFoldDB" id="A0A4Q7ELA0"/>
<dbReference type="InterPro" id="IPR029787">
    <property type="entry name" value="Nucleotide_cyclase"/>
</dbReference>
<feature type="transmembrane region" description="Helical" evidence="1">
    <location>
        <begin position="273"/>
        <end position="291"/>
    </location>
</feature>
<dbReference type="Pfam" id="PF00563">
    <property type="entry name" value="EAL"/>
    <property type="match status" value="1"/>
</dbReference>
<dbReference type="Gene3D" id="3.30.70.270">
    <property type="match status" value="1"/>
</dbReference>
<evidence type="ECO:0000313" key="3">
    <source>
        <dbReference type="EMBL" id="RZM84051.1"/>
    </source>
</evidence>
<comment type="caution">
    <text evidence="3">The sequence shown here is derived from an EMBL/GenBank/DDBJ whole genome shotgun (WGS) entry which is preliminary data.</text>
</comment>
<reference evidence="3 4" key="1">
    <citation type="submission" date="2018-01" db="EMBL/GenBank/DDBJ databases">
        <title>Co-occurrence of chitin degradation, pigmentation and bioactivity in marine Pseudoalteromonas.</title>
        <authorList>
            <person name="Paulsen S."/>
            <person name="Gram L."/>
            <person name="Machado H."/>
        </authorList>
    </citation>
    <scope>NUCLEOTIDE SEQUENCE [LARGE SCALE GENOMIC DNA]</scope>
    <source>
        <strain evidence="3 4">S1946</strain>
    </source>
</reference>
<evidence type="ECO:0000256" key="1">
    <source>
        <dbReference type="SAM" id="Phobius"/>
    </source>
</evidence>
<dbReference type="EMBL" id="PPUZ01000012">
    <property type="protein sequence ID" value="RZM84051.1"/>
    <property type="molecule type" value="Genomic_DNA"/>
</dbReference>
<keyword evidence="1" id="KW-1133">Transmembrane helix</keyword>
<keyword evidence="1" id="KW-0472">Membrane</keyword>
<organism evidence="3 4">
    <name type="scientific">Pseudoalteromonas rubra</name>
    <dbReference type="NCBI Taxonomy" id="43658"/>
    <lineage>
        <taxon>Bacteria</taxon>
        <taxon>Pseudomonadati</taxon>
        <taxon>Pseudomonadota</taxon>
        <taxon>Gammaproteobacteria</taxon>
        <taxon>Alteromonadales</taxon>
        <taxon>Pseudoalteromonadaceae</taxon>
        <taxon>Pseudoalteromonas</taxon>
    </lineage>
</organism>
<feature type="domain" description="EAL" evidence="2">
    <location>
        <begin position="569"/>
        <end position="822"/>
    </location>
</feature>
<feature type="transmembrane region" description="Helical" evidence="1">
    <location>
        <begin position="176"/>
        <end position="198"/>
    </location>
</feature>
<keyword evidence="1" id="KW-0812">Transmembrane</keyword>
<gene>
    <name evidence="3" type="ORF">C3B51_05220</name>
</gene>
<dbReference type="Gene3D" id="3.20.20.450">
    <property type="entry name" value="EAL domain"/>
    <property type="match status" value="1"/>
</dbReference>
<dbReference type="SUPFAM" id="SSF141868">
    <property type="entry name" value="EAL domain-like"/>
    <property type="match status" value="1"/>
</dbReference>
<dbReference type="SMART" id="SM00052">
    <property type="entry name" value="EAL"/>
    <property type="match status" value="1"/>
</dbReference>